<dbReference type="SMART" id="SM00354">
    <property type="entry name" value="HTH_LACI"/>
    <property type="match status" value="1"/>
</dbReference>
<gene>
    <name evidence="6" type="ORF">G6034_12905</name>
</gene>
<dbReference type="InterPro" id="IPR000843">
    <property type="entry name" value="HTH_LacI"/>
</dbReference>
<dbReference type="InterPro" id="IPR046335">
    <property type="entry name" value="LacI/GalR-like_sensor"/>
</dbReference>
<keyword evidence="3" id="KW-0804">Transcription</keyword>
<evidence type="ECO:0000256" key="3">
    <source>
        <dbReference type="ARBA" id="ARBA00023163"/>
    </source>
</evidence>
<organism evidence="6 7">
    <name type="scientific">Arthrobacter wenxiniae</name>
    <dbReference type="NCBI Taxonomy" id="2713570"/>
    <lineage>
        <taxon>Bacteria</taxon>
        <taxon>Bacillati</taxon>
        <taxon>Actinomycetota</taxon>
        <taxon>Actinomycetes</taxon>
        <taxon>Micrococcales</taxon>
        <taxon>Micrococcaceae</taxon>
        <taxon>Arthrobacter</taxon>
    </lineage>
</organism>
<dbReference type="GO" id="GO:0000976">
    <property type="term" value="F:transcription cis-regulatory region binding"/>
    <property type="evidence" value="ECO:0007669"/>
    <property type="project" value="TreeGrafter"/>
</dbReference>
<dbReference type="SUPFAM" id="SSF53822">
    <property type="entry name" value="Periplasmic binding protein-like I"/>
    <property type="match status" value="1"/>
</dbReference>
<dbReference type="EMBL" id="JAAMFM010000020">
    <property type="protein sequence ID" value="NVM95795.1"/>
    <property type="molecule type" value="Genomic_DNA"/>
</dbReference>
<dbReference type="GO" id="GO:0003700">
    <property type="term" value="F:DNA-binding transcription factor activity"/>
    <property type="evidence" value="ECO:0007669"/>
    <property type="project" value="TreeGrafter"/>
</dbReference>
<name>A0A7Y7IHW7_9MICC</name>
<dbReference type="InterPro" id="IPR028082">
    <property type="entry name" value="Peripla_BP_I"/>
</dbReference>
<dbReference type="CDD" id="cd06267">
    <property type="entry name" value="PBP1_LacI_sugar_binding-like"/>
    <property type="match status" value="1"/>
</dbReference>
<feature type="region of interest" description="Disordered" evidence="4">
    <location>
        <begin position="328"/>
        <end position="357"/>
    </location>
</feature>
<dbReference type="CDD" id="cd01392">
    <property type="entry name" value="HTH_LacI"/>
    <property type="match status" value="1"/>
</dbReference>
<dbReference type="InterPro" id="IPR010982">
    <property type="entry name" value="Lambda_DNA-bd_dom_sf"/>
</dbReference>
<dbReference type="SUPFAM" id="SSF47413">
    <property type="entry name" value="lambda repressor-like DNA-binding domains"/>
    <property type="match status" value="1"/>
</dbReference>
<dbReference type="Proteomes" id="UP000543556">
    <property type="component" value="Unassembled WGS sequence"/>
</dbReference>
<protein>
    <submittedName>
        <fullName evidence="6">LacI family transcriptional regulator</fullName>
    </submittedName>
</protein>
<dbReference type="PANTHER" id="PTHR30146:SF109">
    <property type="entry name" value="HTH-TYPE TRANSCRIPTIONAL REGULATOR GALS"/>
    <property type="match status" value="1"/>
</dbReference>
<evidence type="ECO:0000313" key="6">
    <source>
        <dbReference type="EMBL" id="NVM95795.1"/>
    </source>
</evidence>
<keyword evidence="7" id="KW-1185">Reference proteome</keyword>
<evidence type="ECO:0000256" key="4">
    <source>
        <dbReference type="SAM" id="MobiDB-lite"/>
    </source>
</evidence>
<dbReference type="Pfam" id="PF13377">
    <property type="entry name" value="Peripla_BP_3"/>
    <property type="match status" value="1"/>
</dbReference>
<dbReference type="Pfam" id="PF00356">
    <property type="entry name" value="LacI"/>
    <property type="match status" value="1"/>
</dbReference>
<dbReference type="AlphaFoldDB" id="A0A7Y7IHW7"/>
<feature type="domain" description="HTH lacI-type" evidence="5">
    <location>
        <begin position="11"/>
        <end position="65"/>
    </location>
</feature>
<evidence type="ECO:0000256" key="2">
    <source>
        <dbReference type="ARBA" id="ARBA00023125"/>
    </source>
</evidence>
<accession>A0A7Y7IHW7</accession>
<keyword evidence="1" id="KW-0805">Transcription regulation</keyword>
<evidence type="ECO:0000256" key="1">
    <source>
        <dbReference type="ARBA" id="ARBA00023015"/>
    </source>
</evidence>
<sequence length="357" mass="37582">MATTASKSRRPTISDVARRAGVSTSLVSLVLQGSPLVREPKRAAVDAAIKELGYRPSRAAATLAGGRTKTVGLIIDDYRNLWFVELLQGLQSELDKHGYHVTVLDSKAGDAPGNGAIDQLLSMRVDGIVVAMDPRDSMLEATWAPTVVAGWRDRIPEGADLIANDDSAGGRLAAGHLLELGHTRIGHLTGSGGAATHRRAGFLLRCAEAGLPVRLWGEGHGTSEEDGYQAACALMDHFPDTTAIFAANDIMAVGALAALRERGLQAPRDVSVLGYDNSPLAMSRYLDLSSVDAKSGDVGAGAAQALLARMEDPARTLLRTLIPPALAPRGTTAPLGARAGHRRRASQGPRPRPAHDL</sequence>
<comment type="caution">
    <text evidence="6">The sequence shown here is derived from an EMBL/GenBank/DDBJ whole genome shotgun (WGS) entry which is preliminary data.</text>
</comment>
<evidence type="ECO:0000259" key="5">
    <source>
        <dbReference type="PROSITE" id="PS50932"/>
    </source>
</evidence>
<reference evidence="6 7" key="1">
    <citation type="submission" date="2020-02" db="EMBL/GenBank/DDBJ databases">
        <title>Genome sequence of strain AETb3-4.</title>
        <authorList>
            <person name="Gao J."/>
            <person name="Zhang X."/>
        </authorList>
    </citation>
    <scope>NUCLEOTIDE SEQUENCE [LARGE SCALE GENOMIC DNA]</scope>
    <source>
        <strain evidence="6 7">AETb3-4</strain>
    </source>
</reference>
<dbReference type="Gene3D" id="1.10.260.40">
    <property type="entry name" value="lambda repressor-like DNA-binding domains"/>
    <property type="match status" value="1"/>
</dbReference>
<dbReference type="Gene3D" id="3.40.50.2300">
    <property type="match status" value="2"/>
</dbReference>
<proteinExistence type="predicted"/>
<dbReference type="PROSITE" id="PS50932">
    <property type="entry name" value="HTH_LACI_2"/>
    <property type="match status" value="1"/>
</dbReference>
<evidence type="ECO:0000313" key="7">
    <source>
        <dbReference type="Proteomes" id="UP000543556"/>
    </source>
</evidence>
<dbReference type="PANTHER" id="PTHR30146">
    <property type="entry name" value="LACI-RELATED TRANSCRIPTIONAL REPRESSOR"/>
    <property type="match status" value="1"/>
</dbReference>
<keyword evidence="2" id="KW-0238">DNA-binding</keyword>
<dbReference type="RefSeq" id="WP_176635519.1">
    <property type="nucleotide sequence ID" value="NZ_JAAMFM010000020.1"/>
</dbReference>